<evidence type="ECO:0000313" key="15">
    <source>
        <dbReference type="EMBL" id="QYM78260.1"/>
    </source>
</evidence>
<accession>A0A8F9TUB1</accession>
<dbReference type="PROSITE" id="PS51002">
    <property type="entry name" value="CYTB_NTER"/>
    <property type="match status" value="1"/>
</dbReference>
<keyword evidence="8 10" id="KW-0408">Iron</keyword>
<evidence type="ECO:0000256" key="5">
    <source>
        <dbReference type="ARBA" id="ARBA00022723"/>
    </source>
</evidence>
<evidence type="ECO:0000256" key="7">
    <source>
        <dbReference type="ARBA" id="ARBA00022989"/>
    </source>
</evidence>
<dbReference type="RefSeq" id="WP_220161364.1">
    <property type="nucleotide sequence ID" value="NZ_CP080507.1"/>
</dbReference>
<dbReference type="GO" id="GO:0020037">
    <property type="term" value="F:heme binding"/>
    <property type="evidence" value="ECO:0007669"/>
    <property type="project" value="InterPro"/>
</dbReference>
<evidence type="ECO:0000256" key="11">
    <source>
        <dbReference type="SAM" id="Phobius"/>
    </source>
</evidence>
<evidence type="ECO:0000259" key="14">
    <source>
        <dbReference type="PROSITE" id="PS51007"/>
    </source>
</evidence>
<evidence type="ECO:0000256" key="2">
    <source>
        <dbReference type="ARBA" id="ARBA00022448"/>
    </source>
</evidence>
<dbReference type="GO" id="GO:0046872">
    <property type="term" value="F:metal ion binding"/>
    <property type="evidence" value="ECO:0007669"/>
    <property type="project" value="UniProtKB-KW"/>
</dbReference>
<dbReference type="PROSITE" id="PS51003">
    <property type="entry name" value="CYTB_CTER"/>
    <property type="match status" value="1"/>
</dbReference>
<dbReference type="GO" id="GO:0016491">
    <property type="term" value="F:oxidoreductase activity"/>
    <property type="evidence" value="ECO:0007669"/>
    <property type="project" value="InterPro"/>
</dbReference>
<comment type="subcellular location">
    <subcellularLocation>
        <location evidence="1">Membrane</location>
        <topology evidence="1">Multi-pass membrane protein</topology>
    </subcellularLocation>
</comment>
<feature type="transmembrane region" description="Helical" evidence="11">
    <location>
        <begin position="122"/>
        <end position="142"/>
    </location>
</feature>
<dbReference type="InterPro" id="IPR016174">
    <property type="entry name" value="Di-haem_cyt_TM"/>
</dbReference>
<dbReference type="PROSITE" id="PS51007">
    <property type="entry name" value="CYTC"/>
    <property type="match status" value="1"/>
</dbReference>
<feature type="domain" description="Cytochrome b/b6 N-terminal region profile" evidence="12">
    <location>
        <begin position="8"/>
        <end position="219"/>
    </location>
</feature>
<dbReference type="Gene3D" id="1.20.810.10">
    <property type="entry name" value="Cytochrome Bc1 Complex, Chain C"/>
    <property type="match status" value="1"/>
</dbReference>
<sequence>MRNPFRSTWQWLDDRLGITALIGPSLQHLVPRDARWWYVFGSATLVAFIVQVVTGVALAFSYVPSSSQAYETLVFITQNAPFGNFLRGLHYFGASAMMLMVGAHMAQTFLFGSYKFPREMNWATGVLLLGFTLVMGFTGQLLRWDQNATWSVVVAAEQVGRVPLVGDWLARFILGGNNIGGATLSRFFAIHVFVIPGTMFLFIAAHLRLVLRHGIAEPPTAGKPVDPKTYRQEYEALLQKSGHPFWPDGAWRDFVFGTGLILAIVTLALVFGPPALDKPPDPSILAADPRPDWYLLWYFAVLALIPPKIEGYVMILAPALIGILLLAGPLLNNRGERAPSRRPWAIAVVLLSVLMIGSLWIAGARSPWSPNFDPVPLTPAIIGADSGPVFRGAQLFQEKACLNCHLIEGHGGRRGPNLTTVADRLTKSDLIIRIVNGGGNMPAFGATLHPAEIDDLVAFLLSRKSHPAAPGKLPAGSVR</sequence>
<evidence type="ECO:0000313" key="16">
    <source>
        <dbReference type="Proteomes" id="UP000825051"/>
    </source>
</evidence>
<evidence type="ECO:0000256" key="10">
    <source>
        <dbReference type="PROSITE-ProRule" id="PRU00433"/>
    </source>
</evidence>
<dbReference type="GO" id="GO:0009055">
    <property type="term" value="F:electron transfer activity"/>
    <property type="evidence" value="ECO:0007669"/>
    <property type="project" value="InterPro"/>
</dbReference>
<proteinExistence type="predicted"/>
<feature type="transmembrane region" description="Helical" evidence="11">
    <location>
        <begin position="187"/>
        <end position="207"/>
    </location>
</feature>
<evidence type="ECO:0000256" key="4">
    <source>
        <dbReference type="ARBA" id="ARBA00022692"/>
    </source>
</evidence>
<keyword evidence="7 11" id="KW-1133">Transmembrane helix</keyword>
<reference evidence="15" key="1">
    <citation type="submission" date="2021-08" db="EMBL/GenBank/DDBJ databases">
        <title>Genome of a novel bacterium of the phylum Verrucomicrobia, Oleiharenicola sp. KSB-15.</title>
        <authorList>
            <person name="Chung J.-H."/>
            <person name="Ahn J.-H."/>
            <person name="Yoon Y."/>
            <person name="Kim D.-Y."/>
            <person name="An S.-H."/>
            <person name="Park I."/>
            <person name="Yeon J."/>
        </authorList>
    </citation>
    <scope>NUCLEOTIDE SEQUENCE</scope>
    <source>
        <strain evidence="15">KSB-15</strain>
    </source>
</reference>
<dbReference type="KEGG" id="ole:K0B96_13245"/>
<organism evidence="15 16">
    <name type="scientific">Horticoccus luteus</name>
    <dbReference type="NCBI Taxonomy" id="2862869"/>
    <lineage>
        <taxon>Bacteria</taxon>
        <taxon>Pseudomonadati</taxon>
        <taxon>Verrucomicrobiota</taxon>
        <taxon>Opitutia</taxon>
        <taxon>Opitutales</taxon>
        <taxon>Opitutaceae</taxon>
        <taxon>Horticoccus</taxon>
    </lineage>
</organism>
<dbReference type="SUPFAM" id="SSF81648">
    <property type="entry name" value="a domain/subunit of cytochrome bc1 complex (Ubiquinol-cytochrome c reductase)"/>
    <property type="match status" value="1"/>
</dbReference>
<protein>
    <submittedName>
        <fullName evidence="15">Cytochrome b N-terminal domain-containing protein</fullName>
    </submittedName>
</protein>
<feature type="transmembrane region" description="Helical" evidence="11">
    <location>
        <begin position="312"/>
        <end position="332"/>
    </location>
</feature>
<dbReference type="Proteomes" id="UP000825051">
    <property type="component" value="Chromosome"/>
</dbReference>
<dbReference type="InterPro" id="IPR036150">
    <property type="entry name" value="Cyt_b/b6_C_sf"/>
</dbReference>
<evidence type="ECO:0000256" key="3">
    <source>
        <dbReference type="ARBA" id="ARBA00022617"/>
    </source>
</evidence>
<gene>
    <name evidence="15" type="ORF">K0B96_13245</name>
</gene>
<evidence type="ECO:0000256" key="8">
    <source>
        <dbReference type="ARBA" id="ARBA00023004"/>
    </source>
</evidence>
<feature type="domain" description="Cytochrome c" evidence="14">
    <location>
        <begin position="387"/>
        <end position="464"/>
    </location>
</feature>
<dbReference type="InterPro" id="IPR005798">
    <property type="entry name" value="Cyt_b/b6_C"/>
</dbReference>
<evidence type="ECO:0000256" key="1">
    <source>
        <dbReference type="ARBA" id="ARBA00004141"/>
    </source>
</evidence>
<dbReference type="InterPro" id="IPR027387">
    <property type="entry name" value="Cytb/b6-like_sf"/>
</dbReference>
<evidence type="ECO:0000259" key="13">
    <source>
        <dbReference type="PROSITE" id="PS51003"/>
    </source>
</evidence>
<dbReference type="PANTHER" id="PTHR19271:SF16">
    <property type="entry name" value="CYTOCHROME B"/>
    <property type="match status" value="1"/>
</dbReference>
<dbReference type="Pfam" id="PF00033">
    <property type="entry name" value="Cytochrome_B"/>
    <property type="match status" value="1"/>
</dbReference>
<keyword evidence="4 11" id="KW-0812">Transmembrane</keyword>
<evidence type="ECO:0000256" key="9">
    <source>
        <dbReference type="ARBA" id="ARBA00023136"/>
    </source>
</evidence>
<keyword evidence="2" id="KW-0813">Transport</keyword>
<dbReference type="Pfam" id="PF00032">
    <property type="entry name" value="Cytochrom_B_C"/>
    <property type="match status" value="1"/>
</dbReference>
<dbReference type="AlphaFoldDB" id="A0A8F9TUB1"/>
<dbReference type="InterPro" id="IPR009056">
    <property type="entry name" value="Cyt_c-like_dom"/>
</dbReference>
<keyword evidence="3 10" id="KW-0349">Heme</keyword>
<keyword evidence="9 11" id="KW-0472">Membrane</keyword>
<feature type="transmembrane region" description="Helical" evidence="11">
    <location>
        <begin position="89"/>
        <end position="110"/>
    </location>
</feature>
<dbReference type="GO" id="GO:0016020">
    <property type="term" value="C:membrane"/>
    <property type="evidence" value="ECO:0007669"/>
    <property type="project" value="UniProtKB-SubCell"/>
</dbReference>
<dbReference type="SUPFAM" id="SSF81342">
    <property type="entry name" value="Transmembrane di-heme cytochromes"/>
    <property type="match status" value="1"/>
</dbReference>
<keyword evidence="5 10" id="KW-0479">Metal-binding</keyword>
<dbReference type="EMBL" id="CP080507">
    <property type="protein sequence ID" value="QYM78260.1"/>
    <property type="molecule type" value="Genomic_DNA"/>
</dbReference>
<dbReference type="Gene3D" id="1.10.760.10">
    <property type="entry name" value="Cytochrome c-like domain"/>
    <property type="match status" value="1"/>
</dbReference>
<dbReference type="InterPro" id="IPR036909">
    <property type="entry name" value="Cyt_c-like_dom_sf"/>
</dbReference>
<dbReference type="PANTHER" id="PTHR19271">
    <property type="entry name" value="CYTOCHROME B"/>
    <property type="match status" value="1"/>
</dbReference>
<evidence type="ECO:0000259" key="12">
    <source>
        <dbReference type="PROSITE" id="PS51002"/>
    </source>
</evidence>
<feature type="domain" description="Cytochrome b/b6 C-terminal region profile" evidence="13">
    <location>
        <begin position="235"/>
        <end position="367"/>
    </location>
</feature>
<feature type="transmembrane region" description="Helical" evidence="11">
    <location>
        <begin position="36"/>
        <end position="63"/>
    </location>
</feature>
<dbReference type="GO" id="GO:0022904">
    <property type="term" value="P:respiratory electron transport chain"/>
    <property type="evidence" value="ECO:0007669"/>
    <property type="project" value="InterPro"/>
</dbReference>
<keyword evidence="6" id="KW-0249">Electron transport</keyword>
<dbReference type="Pfam" id="PF13442">
    <property type="entry name" value="Cytochrome_CBB3"/>
    <property type="match status" value="1"/>
</dbReference>
<evidence type="ECO:0000256" key="6">
    <source>
        <dbReference type="ARBA" id="ARBA00022982"/>
    </source>
</evidence>
<feature type="transmembrane region" description="Helical" evidence="11">
    <location>
        <begin position="254"/>
        <end position="272"/>
    </location>
</feature>
<dbReference type="InterPro" id="IPR005797">
    <property type="entry name" value="Cyt_b/b6_N"/>
</dbReference>
<keyword evidence="16" id="KW-1185">Reference proteome</keyword>
<feature type="transmembrane region" description="Helical" evidence="11">
    <location>
        <begin position="344"/>
        <end position="363"/>
    </location>
</feature>
<dbReference type="SUPFAM" id="SSF46626">
    <property type="entry name" value="Cytochrome c"/>
    <property type="match status" value="1"/>
</dbReference>
<name>A0A8F9TUB1_9BACT</name>